<keyword evidence="3" id="KW-1185">Reference proteome</keyword>
<evidence type="ECO:0000313" key="3">
    <source>
        <dbReference type="Proteomes" id="UP000443843"/>
    </source>
</evidence>
<dbReference type="PANTHER" id="PTHR11803:SF58">
    <property type="entry name" value="PROTEIN HMF1-RELATED"/>
    <property type="match status" value="1"/>
</dbReference>
<comment type="caution">
    <text evidence="2">The sequence shown here is derived from an EMBL/GenBank/DDBJ whole genome shotgun (WGS) entry which is preliminary data.</text>
</comment>
<comment type="similarity">
    <text evidence="1">Belongs to the RutC family.</text>
</comment>
<dbReference type="GO" id="GO:0005829">
    <property type="term" value="C:cytosol"/>
    <property type="evidence" value="ECO:0007669"/>
    <property type="project" value="TreeGrafter"/>
</dbReference>
<dbReference type="Gene3D" id="3.30.1330.40">
    <property type="entry name" value="RutC-like"/>
    <property type="match status" value="1"/>
</dbReference>
<evidence type="ECO:0000256" key="1">
    <source>
        <dbReference type="ARBA" id="ARBA00010552"/>
    </source>
</evidence>
<reference evidence="2 3" key="1">
    <citation type="submission" date="2019-11" db="EMBL/GenBank/DDBJ databases">
        <title>Pseudooceanicola pacifica sp. nov., isolated from deep-sea sediment of the Pacific Ocean.</title>
        <authorList>
            <person name="Lyu L."/>
        </authorList>
    </citation>
    <scope>NUCLEOTIDE SEQUENCE [LARGE SCALE GENOMIC DNA]</scope>
    <source>
        <strain evidence="2 3">216_PA32_1</strain>
    </source>
</reference>
<proteinExistence type="inferred from homology"/>
<dbReference type="SUPFAM" id="SSF55298">
    <property type="entry name" value="YjgF-like"/>
    <property type="match status" value="1"/>
</dbReference>
<dbReference type="GO" id="GO:0019239">
    <property type="term" value="F:deaminase activity"/>
    <property type="evidence" value="ECO:0007669"/>
    <property type="project" value="TreeGrafter"/>
</dbReference>
<dbReference type="InterPro" id="IPR035959">
    <property type="entry name" value="RutC-like_sf"/>
</dbReference>
<accession>A0A844WD72</accession>
<evidence type="ECO:0000313" key="2">
    <source>
        <dbReference type="EMBL" id="MWB77620.1"/>
    </source>
</evidence>
<organism evidence="2 3">
    <name type="scientific">Pseudooceanicola pacificus</name>
    <dbReference type="NCBI Taxonomy" id="2676438"/>
    <lineage>
        <taxon>Bacteria</taxon>
        <taxon>Pseudomonadati</taxon>
        <taxon>Pseudomonadota</taxon>
        <taxon>Alphaproteobacteria</taxon>
        <taxon>Rhodobacterales</taxon>
        <taxon>Paracoccaceae</taxon>
        <taxon>Pseudooceanicola</taxon>
    </lineage>
</organism>
<dbReference type="Proteomes" id="UP000443843">
    <property type="component" value="Unassembled WGS sequence"/>
</dbReference>
<dbReference type="Pfam" id="PF01042">
    <property type="entry name" value="Ribonuc_L-PSP"/>
    <property type="match status" value="1"/>
</dbReference>
<name>A0A844WD72_9RHOB</name>
<gene>
    <name evidence="2" type="ORF">GLS40_06260</name>
</gene>
<dbReference type="InterPro" id="IPR006175">
    <property type="entry name" value="YjgF/YER057c/UK114"/>
</dbReference>
<dbReference type="AlphaFoldDB" id="A0A844WD72"/>
<sequence length="135" mass="14044">MVSAVNQPRAIRTDLAAAPGGHYSQAIVHNGLVWISGQLPIRANGEKLVDAPFEEQAALALDNMLAVLASAGGAPADLCKVTVYIRDIGNWPAFDALYAARLGAARPARSVVPVPELHFGALIEIDAVAAVVAQP</sequence>
<dbReference type="PANTHER" id="PTHR11803">
    <property type="entry name" value="2-IMINOBUTANOATE/2-IMINOPROPANOATE DEAMINASE RIDA"/>
    <property type="match status" value="1"/>
</dbReference>
<protein>
    <submittedName>
        <fullName evidence="2">RidA family protein</fullName>
    </submittedName>
</protein>
<dbReference type="EMBL" id="WNXQ01000003">
    <property type="protein sequence ID" value="MWB77620.1"/>
    <property type="molecule type" value="Genomic_DNA"/>
</dbReference>
<dbReference type="CDD" id="cd00448">
    <property type="entry name" value="YjgF_YER057c_UK114_family"/>
    <property type="match status" value="1"/>
</dbReference>